<organism evidence="1">
    <name type="scientific">Manihot esculenta</name>
    <name type="common">Cassava</name>
    <name type="synonym">Jatropha manihot</name>
    <dbReference type="NCBI Taxonomy" id="3983"/>
    <lineage>
        <taxon>Eukaryota</taxon>
        <taxon>Viridiplantae</taxon>
        <taxon>Streptophyta</taxon>
        <taxon>Embryophyta</taxon>
        <taxon>Tracheophyta</taxon>
        <taxon>Spermatophyta</taxon>
        <taxon>Magnoliopsida</taxon>
        <taxon>eudicotyledons</taxon>
        <taxon>Gunneridae</taxon>
        <taxon>Pentapetalae</taxon>
        <taxon>rosids</taxon>
        <taxon>fabids</taxon>
        <taxon>Malpighiales</taxon>
        <taxon>Euphorbiaceae</taxon>
        <taxon>Crotonoideae</taxon>
        <taxon>Manihoteae</taxon>
        <taxon>Manihot</taxon>
    </lineage>
</organism>
<gene>
    <name evidence="1" type="ORF">MANES_S005000</name>
</gene>
<proteinExistence type="predicted"/>
<accession>A0A199UCI6</accession>
<protein>
    <submittedName>
        <fullName evidence="1">Uncharacterized protein</fullName>
    </submittedName>
</protein>
<reference evidence="1" key="1">
    <citation type="submission" date="2016-02" db="EMBL/GenBank/DDBJ databases">
        <title>WGS assembly of Manihot esculenta.</title>
        <authorList>
            <person name="Bredeson J.V."/>
            <person name="Prochnik S.E."/>
            <person name="Lyons J.B."/>
            <person name="Schmutz J."/>
            <person name="Grimwood J."/>
            <person name="Vrebalov J."/>
            <person name="Bart R.S."/>
            <person name="Amuge T."/>
            <person name="Ferguson M.E."/>
            <person name="Green R."/>
            <person name="Putnam N."/>
            <person name="Stites J."/>
            <person name="Rounsley S."/>
            <person name="Rokhsar D.S."/>
        </authorList>
    </citation>
    <scope>NUCLEOTIDE SEQUENCE [LARGE SCALE GENOMIC DNA]</scope>
    <source>
        <tissue evidence="1">Leaf</tissue>
    </source>
</reference>
<dbReference type="AlphaFoldDB" id="A0A199UCI6"/>
<sequence length="33" mass="3762">MITTSLSNNKGCRIYCPRVQGRRITRLLQLLVG</sequence>
<name>A0A199UCI6_MANES</name>
<dbReference type="EMBL" id="KV450437">
    <property type="protein sequence ID" value="OAY22374.1"/>
    <property type="molecule type" value="Genomic_DNA"/>
</dbReference>
<evidence type="ECO:0000313" key="1">
    <source>
        <dbReference type="EMBL" id="OAY22374.1"/>
    </source>
</evidence>